<dbReference type="SUPFAM" id="SSF101148">
    <property type="entry name" value="Plant invertase/pectin methylesterase inhibitor"/>
    <property type="match status" value="1"/>
</dbReference>
<evidence type="ECO:0000313" key="5">
    <source>
        <dbReference type="EMBL" id="KAA0048088.1"/>
    </source>
</evidence>
<comment type="similarity">
    <text evidence="3">Belongs to the PMEI family.</text>
</comment>
<dbReference type="Proteomes" id="UP000321393">
    <property type="component" value="Unassembled WGS sequence"/>
</dbReference>
<protein>
    <submittedName>
        <fullName evidence="5">Invertase inhibitor</fullName>
    </submittedName>
</protein>
<dbReference type="OrthoDB" id="1094948at2759"/>
<evidence type="ECO:0000259" key="4">
    <source>
        <dbReference type="SMART" id="SM00856"/>
    </source>
</evidence>
<evidence type="ECO:0000256" key="3">
    <source>
        <dbReference type="ARBA" id="ARBA00038471"/>
    </source>
</evidence>
<dbReference type="Pfam" id="PF04043">
    <property type="entry name" value="PMEI"/>
    <property type="match status" value="1"/>
</dbReference>
<gene>
    <name evidence="5" type="ORF">E6C27_scaffold385G001630</name>
</gene>
<comment type="caution">
    <text evidence="5">The sequence shown here is derived from an EMBL/GenBank/DDBJ whole genome shotgun (WGS) entry which is preliminary data.</text>
</comment>
<dbReference type="CDD" id="cd15797">
    <property type="entry name" value="PMEI"/>
    <property type="match status" value="1"/>
</dbReference>
<dbReference type="InterPro" id="IPR034086">
    <property type="entry name" value="PMEI_plant"/>
</dbReference>
<dbReference type="SMART" id="SM00856">
    <property type="entry name" value="PMEI"/>
    <property type="match status" value="1"/>
</dbReference>
<reference evidence="5 6" key="1">
    <citation type="submission" date="2019-08" db="EMBL/GenBank/DDBJ databases">
        <title>Draft genome sequences of two oriental melons (Cucumis melo L. var makuwa).</title>
        <authorList>
            <person name="Kwon S.-Y."/>
        </authorList>
    </citation>
    <scope>NUCLEOTIDE SEQUENCE [LARGE SCALE GENOMIC DNA]</scope>
    <source>
        <strain evidence="6">cv. SW 3</strain>
        <tissue evidence="5">Leaf</tissue>
    </source>
</reference>
<accession>A0A5A7TYN8</accession>
<evidence type="ECO:0000313" key="6">
    <source>
        <dbReference type="Proteomes" id="UP000321393"/>
    </source>
</evidence>
<dbReference type="PANTHER" id="PTHR36710">
    <property type="entry name" value="PECTINESTERASE INHIBITOR-LIKE"/>
    <property type="match status" value="1"/>
</dbReference>
<keyword evidence="2" id="KW-1015">Disulfide bond</keyword>
<dbReference type="EMBL" id="SSTE01013029">
    <property type="protein sequence ID" value="KAA0048088.1"/>
    <property type="molecule type" value="Genomic_DNA"/>
</dbReference>
<dbReference type="PANTHER" id="PTHR36710:SF1">
    <property type="entry name" value="F14J9.2 PROTEIN"/>
    <property type="match status" value="1"/>
</dbReference>
<proteinExistence type="inferred from homology"/>
<sequence>MAADSGTEDRINRICRQMEEFAFCSQTFHQSLKGGSADYIGLTGIANNQAYTKATSTFGYVEELLRSVSDPTLKNALIVCENAYKVVKDAFGEGIQSFAQRDYRGMLNAERIAPRAQASCTSIFSTTPPPKQNPLSQINREMRILIAMAIVSGSSIGYSSSSSLYPTASLPPPIFSSPSPSTHPFVRYLLSPSCLSLLAQLCPPLSPSLHLRKSFDRHLLFTTGSLAAILSSRTSLSVFSITPVDSPTISVPHSSLFAPRTRPELPKLTRADPSHVLFLAKPHLFLPCSPLSKSLGVLPLLPRCVSTRILRISGKLDLDSVSPFTVGSLDLSIG</sequence>
<dbReference type="GO" id="GO:0046910">
    <property type="term" value="F:pectinesterase inhibitor activity"/>
    <property type="evidence" value="ECO:0007669"/>
    <property type="project" value="InterPro"/>
</dbReference>
<dbReference type="InterPro" id="IPR035513">
    <property type="entry name" value="Invertase/methylesterase_inhib"/>
</dbReference>
<dbReference type="InterPro" id="IPR006501">
    <property type="entry name" value="Pectinesterase_inhib_dom"/>
</dbReference>
<dbReference type="Gene3D" id="1.20.140.40">
    <property type="entry name" value="Invertase/pectin methylesterase inhibitor family protein"/>
    <property type="match status" value="1"/>
</dbReference>
<dbReference type="NCBIfam" id="TIGR01614">
    <property type="entry name" value="PME_inhib"/>
    <property type="match status" value="1"/>
</dbReference>
<evidence type="ECO:0000256" key="1">
    <source>
        <dbReference type="ARBA" id="ARBA00022729"/>
    </source>
</evidence>
<dbReference type="AlphaFoldDB" id="A0A5A7TYN8"/>
<name>A0A5A7TYN8_CUCMM</name>
<feature type="domain" description="Pectinesterase inhibitor" evidence="4">
    <location>
        <begin position="6"/>
        <end position="152"/>
    </location>
</feature>
<organism evidence="5 6">
    <name type="scientific">Cucumis melo var. makuwa</name>
    <name type="common">Oriental melon</name>
    <dbReference type="NCBI Taxonomy" id="1194695"/>
    <lineage>
        <taxon>Eukaryota</taxon>
        <taxon>Viridiplantae</taxon>
        <taxon>Streptophyta</taxon>
        <taxon>Embryophyta</taxon>
        <taxon>Tracheophyta</taxon>
        <taxon>Spermatophyta</taxon>
        <taxon>Magnoliopsida</taxon>
        <taxon>eudicotyledons</taxon>
        <taxon>Gunneridae</taxon>
        <taxon>Pentapetalae</taxon>
        <taxon>rosids</taxon>
        <taxon>fabids</taxon>
        <taxon>Cucurbitales</taxon>
        <taxon>Cucurbitaceae</taxon>
        <taxon>Benincaseae</taxon>
        <taxon>Cucumis</taxon>
    </lineage>
</organism>
<dbReference type="InterPro" id="IPR052421">
    <property type="entry name" value="PCW_Enzyme_Inhibitor"/>
</dbReference>
<evidence type="ECO:0000256" key="2">
    <source>
        <dbReference type="ARBA" id="ARBA00023157"/>
    </source>
</evidence>
<keyword evidence="1" id="KW-0732">Signal</keyword>